<sequence length="27" mass="2777">MFTSNPNGFPSLTPATLSAPRTPATLS</sequence>
<feature type="region of interest" description="Disordered" evidence="1">
    <location>
        <begin position="1"/>
        <end position="27"/>
    </location>
</feature>
<reference evidence="3" key="2">
    <citation type="submission" date="2016-02" db="EMBL/GenBank/DDBJ databases">
        <title>Draft genome sequence of five rapidly growing Mycobacterium species.</title>
        <authorList>
            <person name="Katahira K."/>
            <person name="Gotou Y."/>
            <person name="Iida K."/>
            <person name="Ogura Y."/>
            <person name="Hayashi T."/>
        </authorList>
    </citation>
    <scope>NUCLEOTIDE SEQUENCE [LARGE SCALE GENOMIC DNA]</scope>
    <source>
        <strain evidence="3">JCM6368</strain>
    </source>
</reference>
<accession>A0A100WNJ2</accession>
<gene>
    <name evidence="2" type="ORF">RMCFA_1676</name>
</gene>
<feature type="non-terminal residue" evidence="2">
    <location>
        <position position="27"/>
    </location>
</feature>
<evidence type="ECO:0000256" key="1">
    <source>
        <dbReference type="SAM" id="MobiDB-lite"/>
    </source>
</evidence>
<name>A0A100WNJ2_MYCFO</name>
<reference evidence="2 3" key="1">
    <citation type="journal article" date="2016" name="Genome Announc.">
        <title>Draft Genome Sequences of Five Rapidly Growing Mycobacterium Species, M. thermoresistibile, M. fortuitum subsp. acetamidolyticum, M. canariasense, M. brisbanense, and M. novocastrense.</title>
        <authorList>
            <person name="Katahira K."/>
            <person name="Ogura Y."/>
            <person name="Gotoh Y."/>
            <person name="Hayashi T."/>
        </authorList>
    </citation>
    <scope>NUCLEOTIDE SEQUENCE [LARGE SCALE GENOMIC DNA]</scope>
    <source>
        <strain evidence="2 3">JCM6368</strain>
    </source>
</reference>
<feature type="compositionally biased region" description="Polar residues" evidence="1">
    <location>
        <begin position="1"/>
        <end position="16"/>
    </location>
</feature>
<evidence type="ECO:0000313" key="2">
    <source>
        <dbReference type="EMBL" id="GAT01563.1"/>
    </source>
</evidence>
<protein>
    <submittedName>
        <fullName evidence="2">Uncharacterized protein</fullName>
    </submittedName>
</protein>
<dbReference type="Proteomes" id="UP000069705">
    <property type="component" value="Unassembled WGS sequence"/>
</dbReference>
<dbReference type="AlphaFoldDB" id="A0A100WNJ2"/>
<dbReference type="EMBL" id="BCSZ01000013">
    <property type="protein sequence ID" value="GAT01563.1"/>
    <property type="molecule type" value="Genomic_DNA"/>
</dbReference>
<organism evidence="2 3">
    <name type="scientific">Mycolicibacterium fortuitum subsp. acetamidolyticum</name>
    <dbReference type="NCBI Taxonomy" id="144550"/>
    <lineage>
        <taxon>Bacteria</taxon>
        <taxon>Bacillati</taxon>
        <taxon>Actinomycetota</taxon>
        <taxon>Actinomycetes</taxon>
        <taxon>Mycobacteriales</taxon>
        <taxon>Mycobacteriaceae</taxon>
        <taxon>Mycolicibacterium</taxon>
    </lineage>
</organism>
<proteinExistence type="predicted"/>
<evidence type="ECO:0000313" key="3">
    <source>
        <dbReference type="Proteomes" id="UP000069705"/>
    </source>
</evidence>
<comment type="caution">
    <text evidence="2">The sequence shown here is derived from an EMBL/GenBank/DDBJ whole genome shotgun (WGS) entry which is preliminary data.</text>
</comment>